<evidence type="ECO:0000256" key="10">
    <source>
        <dbReference type="ARBA" id="ARBA00037576"/>
    </source>
</evidence>
<dbReference type="PROSITE" id="PS52004">
    <property type="entry name" value="KS3_2"/>
    <property type="match status" value="1"/>
</dbReference>
<proteinExistence type="inferred from homology"/>
<keyword evidence="5" id="KW-0997">Cell inner membrane</keyword>
<keyword evidence="16" id="KW-1185">Reference proteome</keyword>
<dbReference type="InterPro" id="IPR000794">
    <property type="entry name" value="Beta-ketoacyl_synthase"/>
</dbReference>
<dbReference type="SMART" id="SM00825">
    <property type="entry name" value="PKS_KS"/>
    <property type="match status" value="1"/>
</dbReference>
<evidence type="ECO:0000256" key="8">
    <source>
        <dbReference type="ARBA" id="ARBA00022989"/>
    </source>
</evidence>
<dbReference type="Pfam" id="PF02801">
    <property type="entry name" value="Ketoacyl-synt_C"/>
    <property type="match status" value="1"/>
</dbReference>
<dbReference type="Pfam" id="PF00109">
    <property type="entry name" value="ketoacyl-synt"/>
    <property type="match status" value="1"/>
</dbReference>
<keyword evidence="3" id="KW-0536">Nodulation</keyword>
<dbReference type="OrthoDB" id="9808669at2"/>
<evidence type="ECO:0000313" key="16">
    <source>
        <dbReference type="Proteomes" id="UP000028521"/>
    </source>
</evidence>
<comment type="subcellular location">
    <subcellularLocation>
        <location evidence="1">Cell inner membrane</location>
    </subcellularLocation>
</comment>
<dbReference type="PANTHER" id="PTHR11712:SF352">
    <property type="entry name" value="3-OXOACYL-[ACYL-CARRIER-PROTEIN] SYNTHASE"/>
    <property type="match status" value="1"/>
</dbReference>
<evidence type="ECO:0000256" key="7">
    <source>
        <dbReference type="ARBA" id="ARBA00022692"/>
    </source>
</evidence>
<feature type="domain" description="Ketosynthase family 3 (KS3)" evidence="14">
    <location>
        <begin position="1"/>
        <end position="380"/>
    </location>
</feature>
<evidence type="ECO:0000256" key="3">
    <source>
        <dbReference type="ARBA" id="ARBA00022458"/>
    </source>
</evidence>
<dbReference type="InterPro" id="IPR014030">
    <property type="entry name" value="Ketoacyl_synth_N"/>
</dbReference>
<evidence type="ECO:0000256" key="9">
    <source>
        <dbReference type="ARBA" id="ARBA00023136"/>
    </source>
</evidence>
<dbReference type="Proteomes" id="UP000028521">
    <property type="component" value="Unassembled WGS sequence"/>
</dbReference>
<dbReference type="STRING" id="1197477.IA57_04635"/>
<dbReference type="GO" id="GO:0005886">
    <property type="term" value="C:plasma membrane"/>
    <property type="evidence" value="ECO:0007669"/>
    <property type="project" value="UniProtKB-SubCell"/>
</dbReference>
<evidence type="ECO:0000256" key="4">
    <source>
        <dbReference type="ARBA" id="ARBA00022475"/>
    </source>
</evidence>
<evidence type="ECO:0000256" key="1">
    <source>
        <dbReference type="ARBA" id="ARBA00004533"/>
    </source>
</evidence>
<dbReference type="Gene3D" id="3.40.47.10">
    <property type="match status" value="2"/>
</dbReference>
<gene>
    <name evidence="15" type="ORF">IA57_04635</name>
</gene>
<dbReference type="InterPro" id="IPR014031">
    <property type="entry name" value="Ketoacyl_synth_C"/>
</dbReference>
<comment type="similarity">
    <text evidence="2 13">Belongs to the thiolase-like superfamily. Beta-ketoacyl-ACP synthases family.</text>
</comment>
<dbReference type="GO" id="GO:0006633">
    <property type="term" value="P:fatty acid biosynthetic process"/>
    <property type="evidence" value="ECO:0007669"/>
    <property type="project" value="TreeGrafter"/>
</dbReference>
<comment type="caution">
    <text evidence="15">The sequence shown here is derived from an EMBL/GenBank/DDBJ whole genome shotgun (WGS) entry which is preliminary data.</text>
</comment>
<dbReference type="InterPro" id="IPR016039">
    <property type="entry name" value="Thiolase-like"/>
</dbReference>
<accession>A0A084TK88</accession>
<reference evidence="15 16" key="1">
    <citation type="journal article" date="2014" name="Genome Announc.">
        <title>Draft Genome Sequence of the Algicidal Bacterium Mangrovimonas yunxiaonensis Strain LY01.</title>
        <authorList>
            <person name="Li Y."/>
            <person name="Zhu H."/>
            <person name="Li C."/>
            <person name="Zhang H."/>
            <person name="Chen Z."/>
            <person name="Zheng W."/>
            <person name="Xu H."/>
            <person name="Zheng T."/>
        </authorList>
    </citation>
    <scope>NUCLEOTIDE SEQUENCE [LARGE SCALE GENOMIC DNA]</scope>
    <source>
        <strain evidence="15 16">LY01</strain>
    </source>
</reference>
<evidence type="ECO:0000256" key="13">
    <source>
        <dbReference type="RuleBase" id="RU003694"/>
    </source>
</evidence>
<evidence type="ECO:0000256" key="12">
    <source>
        <dbReference type="ARBA" id="ARBA00041756"/>
    </source>
</evidence>
<keyword evidence="6 13" id="KW-0808">Transferase</keyword>
<reference evidence="16" key="2">
    <citation type="submission" date="2014-07" db="EMBL/GenBank/DDBJ databases">
        <title>Genome sequence of Mangrovimonas yunxiaonensis.</title>
        <authorList>
            <person name="Li Y."/>
            <person name="Zheng T."/>
        </authorList>
    </citation>
    <scope>NUCLEOTIDE SEQUENCE [LARGE SCALE GENOMIC DNA]</scope>
    <source>
        <strain evidence="16">LY01</strain>
    </source>
</reference>
<dbReference type="RefSeq" id="WP_036119838.1">
    <property type="nucleotide sequence ID" value="NZ_BMET01000001.1"/>
</dbReference>
<evidence type="ECO:0000313" key="15">
    <source>
        <dbReference type="EMBL" id="KFB01124.1"/>
    </source>
</evidence>
<protein>
    <recommendedName>
        <fullName evidence="11">Nodulation protein E</fullName>
    </recommendedName>
    <alternativeName>
        <fullName evidence="12">Host-specificity of nodulation protein B</fullName>
    </alternativeName>
</protein>
<evidence type="ECO:0000256" key="11">
    <source>
        <dbReference type="ARBA" id="ARBA00039445"/>
    </source>
</evidence>
<keyword evidence="9" id="KW-0472">Membrane</keyword>
<comment type="function">
    <text evidence="10">Proposed to synthesize NOD factor fatty acyl chain. Involved in the synthesis of a highly unsaturated fatty acid moiety, which forms part of a lipo-oligosaccharide that is responsible for host specificity.</text>
</comment>
<organism evidence="15 16">
    <name type="scientific">Mangrovimonas yunxiaonensis</name>
    <dbReference type="NCBI Taxonomy" id="1197477"/>
    <lineage>
        <taxon>Bacteria</taxon>
        <taxon>Pseudomonadati</taxon>
        <taxon>Bacteroidota</taxon>
        <taxon>Flavobacteriia</taxon>
        <taxon>Flavobacteriales</taxon>
        <taxon>Flavobacteriaceae</taxon>
        <taxon>Mangrovimonas</taxon>
    </lineage>
</organism>
<keyword evidence="4" id="KW-1003">Cell membrane</keyword>
<evidence type="ECO:0000256" key="2">
    <source>
        <dbReference type="ARBA" id="ARBA00008467"/>
    </source>
</evidence>
<evidence type="ECO:0000256" key="5">
    <source>
        <dbReference type="ARBA" id="ARBA00022519"/>
    </source>
</evidence>
<dbReference type="AlphaFoldDB" id="A0A084TK88"/>
<dbReference type="EMBL" id="JPFK01000005">
    <property type="protein sequence ID" value="KFB01124.1"/>
    <property type="molecule type" value="Genomic_DNA"/>
</dbReference>
<dbReference type="PANTHER" id="PTHR11712">
    <property type="entry name" value="POLYKETIDE SYNTHASE-RELATED"/>
    <property type="match status" value="1"/>
</dbReference>
<dbReference type="InterPro" id="IPR020841">
    <property type="entry name" value="PKS_Beta-ketoAc_synthase_dom"/>
</dbReference>
<evidence type="ECO:0000259" key="14">
    <source>
        <dbReference type="PROSITE" id="PS52004"/>
    </source>
</evidence>
<name>A0A084TK88_9FLAO</name>
<sequence length="383" mass="41499">MGKVFFSYNNIISSLGFDSKTVVDKIHHGVSGLKQIQDNAIFPTPFYSSLINPTDLDAAFSLATQKKGYTKLEKMMITSLHDTIGQSGIDVHHNKVGLIISTTKGNIDALDQNNPFLETRSYLHELGRVIKTHFGFKNDAIVVSNACVSGILAIAIAKRYILQNVYDHVFVVGGDLVTEFILSGFNSFQALSEVPCKPYDKDRAGINIGETAASALITKDHTALAKEATEILGEASCNDANHISGPSRTGEGLYRSIQSAMTQANVSHQDIDYISAHGTATMYNDEMEAIAFNRHHLENVPVNSLKGYFGHTLGTSGLIETIIGTHSLCNNTLYPSLGFNALGVSKPINVITQTTKKPLNTFLKTASGFGGCNTAVIFKKINH</sequence>
<keyword evidence="8" id="KW-1133">Transmembrane helix</keyword>
<evidence type="ECO:0000256" key="6">
    <source>
        <dbReference type="ARBA" id="ARBA00022679"/>
    </source>
</evidence>
<dbReference type="SUPFAM" id="SSF53901">
    <property type="entry name" value="Thiolase-like"/>
    <property type="match status" value="2"/>
</dbReference>
<dbReference type="eggNOG" id="COG0304">
    <property type="taxonomic scope" value="Bacteria"/>
</dbReference>
<dbReference type="GO" id="GO:0004315">
    <property type="term" value="F:3-oxoacyl-[acyl-carrier-protein] synthase activity"/>
    <property type="evidence" value="ECO:0007669"/>
    <property type="project" value="TreeGrafter"/>
</dbReference>
<keyword evidence="7" id="KW-0812">Transmembrane</keyword>